<dbReference type="EC" id="2.4.1.25" evidence="4"/>
<evidence type="ECO:0000256" key="8">
    <source>
        <dbReference type="ARBA" id="ARBA00023277"/>
    </source>
</evidence>
<evidence type="ECO:0000256" key="5">
    <source>
        <dbReference type="ARBA" id="ARBA00022490"/>
    </source>
</evidence>
<dbReference type="VEuPathDB" id="AmoebaDB:EHI_084680"/>
<dbReference type="GO" id="GO:0005975">
    <property type="term" value="P:carbohydrate metabolic process"/>
    <property type="evidence" value="ECO:0007669"/>
    <property type="project" value="InterPro"/>
</dbReference>
<evidence type="ECO:0000256" key="9">
    <source>
        <dbReference type="ARBA" id="ARBA00031423"/>
    </source>
</evidence>
<dbReference type="InterPro" id="IPR013783">
    <property type="entry name" value="Ig-like_fold"/>
</dbReference>
<evidence type="ECO:0000256" key="4">
    <source>
        <dbReference type="ARBA" id="ARBA00012560"/>
    </source>
</evidence>
<dbReference type="VEuPathDB" id="AmoebaDB:EHI8A_157180"/>
<dbReference type="PANTHER" id="PTHR32518">
    <property type="match status" value="1"/>
</dbReference>
<name>A0A5K1UTK7_ENTHI</name>
<evidence type="ECO:0000256" key="1">
    <source>
        <dbReference type="ARBA" id="ARBA00000439"/>
    </source>
</evidence>
<organism evidence="12 13">
    <name type="scientific">Entamoeba histolytica</name>
    <dbReference type="NCBI Taxonomy" id="5759"/>
    <lineage>
        <taxon>Eukaryota</taxon>
        <taxon>Amoebozoa</taxon>
        <taxon>Evosea</taxon>
        <taxon>Archamoebae</taxon>
        <taxon>Mastigamoebida</taxon>
        <taxon>Entamoebidae</taxon>
        <taxon>Entamoeba</taxon>
    </lineage>
</organism>
<dbReference type="GO" id="GO:0004134">
    <property type="term" value="F:4-alpha-glucanotransferase activity"/>
    <property type="evidence" value="ECO:0007669"/>
    <property type="project" value="UniProtKB-EC"/>
</dbReference>
<accession>A0A5K1UTK7</accession>
<dbReference type="Proteomes" id="UP000078387">
    <property type="component" value="Unassembled WGS sequence"/>
</dbReference>
<dbReference type="Pfam" id="PF00686">
    <property type="entry name" value="CBM_20"/>
    <property type="match status" value="1"/>
</dbReference>
<dbReference type="GO" id="GO:2001070">
    <property type="term" value="F:starch binding"/>
    <property type="evidence" value="ECO:0007669"/>
    <property type="project" value="InterPro"/>
</dbReference>
<dbReference type="InterPro" id="IPR002044">
    <property type="entry name" value="CBM20"/>
</dbReference>
<dbReference type="VEuPathDB" id="AmoebaDB:KM1_150160"/>
<reference evidence="12 13" key="1">
    <citation type="submission" date="2016-05" db="EMBL/GenBank/DDBJ databases">
        <title>First whole genome sequencing of Entamoeba histolytica HM1:IMSS-clone-6.</title>
        <authorList>
            <person name="Mukherjee Avik.K."/>
            <person name="Izumyama S."/>
            <person name="Nakada-Tsukui K."/>
            <person name="Nozaki T."/>
        </authorList>
    </citation>
    <scope>NUCLEOTIDE SEQUENCE [LARGE SCALE GENOMIC DNA]</scope>
    <source>
        <strain evidence="12 13">HM1:IMSS clone 6</strain>
    </source>
</reference>
<dbReference type="SUPFAM" id="SSF49452">
    <property type="entry name" value="Starch-binding domain-like"/>
    <property type="match status" value="1"/>
</dbReference>
<dbReference type="GO" id="GO:0005737">
    <property type="term" value="C:cytoplasm"/>
    <property type="evidence" value="ECO:0007669"/>
    <property type="project" value="UniProtKB-SubCell"/>
</dbReference>
<dbReference type="VEuPathDB" id="AmoebaDB:EHI5A_117910"/>
<evidence type="ECO:0000313" key="13">
    <source>
        <dbReference type="Proteomes" id="UP000078387"/>
    </source>
</evidence>
<dbReference type="Pfam" id="PF02446">
    <property type="entry name" value="Glyco_hydro_77"/>
    <property type="match status" value="1"/>
</dbReference>
<keyword evidence="5" id="KW-0963">Cytoplasm</keyword>
<comment type="catalytic activity">
    <reaction evidence="1">
        <text>Transfers a segment of a (1-&gt;4)-alpha-D-glucan to a new position in an acceptor, which may be glucose or a (1-&gt;4)-alpha-D-glucan.</text>
        <dbReference type="EC" id="2.4.1.25"/>
    </reaction>
</comment>
<dbReference type="SUPFAM" id="SSF51445">
    <property type="entry name" value="(Trans)glycosidases"/>
    <property type="match status" value="2"/>
</dbReference>
<sequence>MQIQLFIQRNTSFGHAIQVSINKELIPMEYKEGYWTIEITSIENGYYYYVETSSSEIIRTETFPHLFPSFSNNQIKVEMRDQWNDSFEPYSPQFFQEIVYSRKQEERPSPLSRAVVILRCKWQSVPSGYSIYVTGSSSEFGKWDTYKALQMKAVGMSWWELSIPIENIREAFEYKYFMKKTEVVWEDGPNRLFAPMLGPFIGCKQAVIYQEDIVKFNGSYKAAGIKVCISGINGKGIGCGDINDLYDIINFCEKSGISIIEVLPINDYNDVYYTPNSLNALDPMILSLKGFKITKEIQEVIEGAKRELNYEKWIDRKRVLYWKNKIFHLIFNLEKERYKTVTSVLFEKQKGENDLEIFVEKNRKWLLPYIVYKCCGMNGVPTMENLKKLLLNNTEECVFNIFIQFNLFKQMKEIYNYAKEKHIGLIGTLPFSVSHDSVDAWINSNFFCVNKEIVDIMNRKKYYGIPYNWNELESNEYSLFKERIKLMKTLFPIIKFDSISFFFRTWEVEENGTYGCYYPQNGYTKQDLNYRGINDLDRLTYCYIRDHTLTSLFGEDKDYVIENFLVDNKDGSYNLSASFRNENQIRNESGLKEKRASDRKIIDGLIKLLNNVILYQIGDKYIPSPYIKDTYSSYDELEPSVQENINKLFEEFYERRNYQLWKQQGKRILSSFCDSQTIYIGQCERAFYEELNNLKIITNDFLNSNSLIESSETQTLRAYWEYNRDQLWNQLRKDGNPPQFCTTQIMKELITMKMNLPSLFVIFNVQDIIGLRDYYIMNKNPHLESWVMDDKLKYKLSVTTDELNGDYDLQNMILHLITITGRNMN</sequence>
<comment type="subcellular location">
    <subcellularLocation>
        <location evidence="2">Cytoplasm</location>
    </subcellularLocation>
</comment>
<feature type="domain" description="CBM20" evidence="11">
    <location>
        <begin position="108"/>
        <end position="211"/>
    </location>
</feature>
<comment type="similarity">
    <text evidence="3">Belongs to the disproportionating enzyme family.</text>
</comment>
<dbReference type="SMART" id="SM01065">
    <property type="entry name" value="CBM_2"/>
    <property type="match status" value="1"/>
</dbReference>
<dbReference type="InterPro" id="IPR013784">
    <property type="entry name" value="Carb-bd-like_fold"/>
</dbReference>
<dbReference type="PANTHER" id="PTHR32518:SF3">
    <property type="entry name" value="4-ALPHA-GLUCANOTRANSFERASE"/>
    <property type="match status" value="1"/>
</dbReference>
<evidence type="ECO:0000256" key="7">
    <source>
        <dbReference type="ARBA" id="ARBA00022679"/>
    </source>
</evidence>
<keyword evidence="8" id="KW-0119">Carbohydrate metabolism</keyword>
<dbReference type="VEuPathDB" id="AmoebaDB:EHI7A_148370"/>
<evidence type="ECO:0000259" key="11">
    <source>
        <dbReference type="PROSITE" id="PS51166"/>
    </source>
</evidence>
<protein>
    <recommendedName>
        <fullName evidence="4">4-alpha-glucanotransferase</fullName>
        <ecNumber evidence="4">2.4.1.25</ecNumber>
    </recommendedName>
    <alternativeName>
        <fullName evidence="9">Amylomaltase</fullName>
    </alternativeName>
    <alternativeName>
        <fullName evidence="10">Disproportionating enzyme</fullName>
    </alternativeName>
</protein>
<evidence type="ECO:0000256" key="10">
    <source>
        <dbReference type="ARBA" id="ARBA00031501"/>
    </source>
</evidence>
<dbReference type="OMA" id="LESWVID"/>
<dbReference type="Gene3D" id="3.20.20.80">
    <property type="entry name" value="Glycosidases"/>
    <property type="match status" value="1"/>
</dbReference>
<proteinExistence type="inferred from homology"/>
<dbReference type="AlphaFoldDB" id="A0A5K1UTK7"/>
<gene>
    <name evidence="12" type="ORF">CL6EHI_084680</name>
</gene>
<evidence type="ECO:0000256" key="2">
    <source>
        <dbReference type="ARBA" id="ARBA00004496"/>
    </source>
</evidence>
<evidence type="ECO:0000256" key="3">
    <source>
        <dbReference type="ARBA" id="ARBA00005684"/>
    </source>
</evidence>
<dbReference type="PROSITE" id="PS51166">
    <property type="entry name" value="CBM20"/>
    <property type="match status" value="1"/>
</dbReference>
<keyword evidence="6" id="KW-0328">Glycosyltransferase</keyword>
<comment type="caution">
    <text evidence="12">The sequence shown here is derived from an EMBL/GenBank/DDBJ whole genome shotgun (WGS) entry which is preliminary data.</text>
</comment>
<dbReference type="InterPro" id="IPR017853">
    <property type="entry name" value="GH"/>
</dbReference>
<dbReference type="InterPro" id="IPR003385">
    <property type="entry name" value="Glyco_hydro_77"/>
</dbReference>
<evidence type="ECO:0000313" key="12">
    <source>
        <dbReference type="EMBL" id="GAT95095.1"/>
    </source>
</evidence>
<dbReference type="Gene3D" id="2.60.40.10">
    <property type="entry name" value="Immunoglobulins"/>
    <property type="match status" value="1"/>
</dbReference>
<evidence type="ECO:0000256" key="6">
    <source>
        <dbReference type="ARBA" id="ARBA00022676"/>
    </source>
</evidence>
<dbReference type="EMBL" id="BDEQ01000001">
    <property type="protein sequence ID" value="GAT95095.1"/>
    <property type="molecule type" value="Genomic_DNA"/>
</dbReference>
<dbReference type="CDD" id="cd05816">
    <property type="entry name" value="CBM20_DPE2_repeat2"/>
    <property type="match status" value="1"/>
</dbReference>
<dbReference type="InterPro" id="IPR034841">
    <property type="entry name" value="CBM20_DPE2_2"/>
</dbReference>
<keyword evidence="7 12" id="KW-0808">Transferase</keyword>